<proteinExistence type="predicted"/>
<organism evidence="1 2">
    <name type="scientific">Rossellomorea marisflavi</name>
    <dbReference type="NCBI Taxonomy" id="189381"/>
    <lineage>
        <taxon>Bacteria</taxon>
        <taxon>Bacillati</taxon>
        <taxon>Bacillota</taxon>
        <taxon>Bacilli</taxon>
        <taxon>Bacillales</taxon>
        <taxon>Bacillaceae</taxon>
        <taxon>Rossellomorea</taxon>
    </lineage>
</organism>
<reference evidence="2" key="1">
    <citation type="submission" date="2015-07" db="EMBL/GenBank/DDBJ databases">
        <title>Fjat-14235 jcm11544.</title>
        <authorList>
            <person name="Liu B."/>
            <person name="Wang J."/>
            <person name="Zhu Y."/>
            <person name="Liu G."/>
            <person name="Chen Q."/>
            <person name="Chen Z."/>
            <person name="Lan J."/>
            <person name="Che J."/>
            <person name="Ge C."/>
            <person name="Shi H."/>
            <person name="Pan Z."/>
            <person name="Liu X."/>
        </authorList>
    </citation>
    <scope>NUCLEOTIDE SEQUENCE [LARGE SCALE GENOMIC DNA]</scope>
    <source>
        <strain evidence="2">JCM 11544</strain>
    </source>
</reference>
<dbReference type="EMBL" id="LGUE01000004">
    <property type="protein sequence ID" value="KON84475.1"/>
    <property type="molecule type" value="Genomic_DNA"/>
</dbReference>
<comment type="caution">
    <text evidence="1">The sequence shown here is derived from an EMBL/GenBank/DDBJ whole genome shotgun (WGS) entry which is preliminary data.</text>
</comment>
<dbReference type="OrthoDB" id="2972906at2"/>
<sequence length="204" mass="23130">MISKVQYIIIFIFAIISGITGGFFDLPFRALAIVIAASVLFIALIPYVYFLYCSTNTSKIEQFLSARRRQPILGFYWALGQGNPDLVKGQLDKILGKYKSPSHQAVFLLAEASRRGDVRSAASRIQQIKQPPIREYYEVHMLLEEGRFEEAKGKADTLQKDWMKESILGRLHSLNGDAEASRNHYILAAQCCKGVQRYLLEGMY</sequence>
<dbReference type="RefSeq" id="WP_053428073.1">
    <property type="nucleotide sequence ID" value="NZ_LGUE01000004.1"/>
</dbReference>
<protein>
    <recommendedName>
        <fullName evidence="3">Tetratricopeptide repeat protein</fullName>
    </recommendedName>
</protein>
<dbReference type="AlphaFoldDB" id="A0A0M0G3T3"/>
<evidence type="ECO:0008006" key="3">
    <source>
        <dbReference type="Google" id="ProtNLM"/>
    </source>
</evidence>
<evidence type="ECO:0000313" key="1">
    <source>
        <dbReference type="EMBL" id="KON84475.1"/>
    </source>
</evidence>
<evidence type="ECO:0000313" key="2">
    <source>
        <dbReference type="Proteomes" id="UP000037405"/>
    </source>
</evidence>
<gene>
    <name evidence="1" type="ORF">AF331_10450</name>
</gene>
<keyword evidence="2" id="KW-1185">Reference proteome</keyword>
<name>A0A0M0G3T3_9BACI</name>
<dbReference type="Proteomes" id="UP000037405">
    <property type="component" value="Unassembled WGS sequence"/>
</dbReference>
<accession>A0A0M0G3T3</accession>
<dbReference type="STRING" id="189381.GCA_900166615_01800"/>
<dbReference type="PATRIC" id="fig|189381.12.peg.2095"/>